<evidence type="ECO:0000313" key="11">
    <source>
        <dbReference type="EMBL" id="GHI00027.1"/>
    </source>
</evidence>
<dbReference type="InterPro" id="IPR001789">
    <property type="entry name" value="Sig_transdc_resp-reg_receiver"/>
</dbReference>
<dbReference type="PROSITE" id="PS01124">
    <property type="entry name" value="HTH_ARAC_FAMILY_2"/>
    <property type="match status" value="1"/>
</dbReference>
<sequence>MKVLIVEDDYLVRKGLRLMMPWEDFDLEIVGEASDGEEAIQFIREHHVDLLITDIAMPKVTGLDLLRFVHGNYPHIWTVALTFHKEFEYIQEVLRLGAIDYITKTQLEKEKMNEVLARIMNRIKYEQDRRQRTDLMMQNGIPFSSHDLYGILANPYSKKQAEVPPVPEGGSHHSLIKIDNGFWLFMGSRNNSIQGSPIQTLKHSTEWIILEAVKCEETDLAGLIHLFRKYCAEKLFYDYRYDENYYKISLKQSPDQDTSTDCAVQTLRNSLSSLQCITNDELFDETITKVKEFRVPSSQVEGLFTYAVSKWEKFAKIPTDDPLDKMYFWQDWISWLEKIRNHLQGTLKKSPYSNEVVSSIMRAIEIIHRDISSEVKLKDVANEVHLSQSYFSQCFRNIVGIHFNDYVRNIRISSAKALLHDTNKPIYWVASQIGYHNEKYFSKIFRKYTGMLPSEYRTMMK</sequence>
<dbReference type="PANTHER" id="PTHR42713">
    <property type="entry name" value="HISTIDINE KINASE-RELATED"/>
    <property type="match status" value="1"/>
</dbReference>
<evidence type="ECO:0000256" key="7">
    <source>
        <dbReference type="ARBA" id="ARBA00023163"/>
    </source>
</evidence>
<dbReference type="PRINTS" id="PR00032">
    <property type="entry name" value="HTHARAC"/>
</dbReference>
<dbReference type="SMART" id="SM00448">
    <property type="entry name" value="REC"/>
    <property type="match status" value="1"/>
</dbReference>
<dbReference type="SUPFAM" id="SSF52172">
    <property type="entry name" value="CheY-like"/>
    <property type="match status" value="1"/>
</dbReference>
<dbReference type="InterPro" id="IPR011006">
    <property type="entry name" value="CheY-like_superfamily"/>
</dbReference>
<dbReference type="EMBL" id="BNDS01000017">
    <property type="protein sequence ID" value="GHI00027.1"/>
    <property type="molecule type" value="Genomic_DNA"/>
</dbReference>
<evidence type="ECO:0000259" key="10">
    <source>
        <dbReference type="PROSITE" id="PS50110"/>
    </source>
</evidence>
<evidence type="ECO:0000256" key="4">
    <source>
        <dbReference type="ARBA" id="ARBA00023012"/>
    </source>
</evidence>
<evidence type="ECO:0000256" key="8">
    <source>
        <dbReference type="PROSITE-ProRule" id="PRU00169"/>
    </source>
</evidence>
<keyword evidence="4" id="KW-0902">Two-component regulatory system</keyword>
<evidence type="ECO:0000256" key="3">
    <source>
        <dbReference type="ARBA" id="ARBA00022553"/>
    </source>
</evidence>
<evidence type="ECO:0000256" key="6">
    <source>
        <dbReference type="ARBA" id="ARBA00023125"/>
    </source>
</evidence>
<dbReference type="Pfam" id="PF12833">
    <property type="entry name" value="HTH_18"/>
    <property type="match status" value="1"/>
</dbReference>
<proteinExistence type="predicted"/>
<gene>
    <name evidence="11" type="ORF">AM1BK_35690</name>
</gene>
<dbReference type="InterPro" id="IPR018062">
    <property type="entry name" value="HTH_AraC-typ_CS"/>
</dbReference>
<dbReference type="RefSeq" id="WP_191275111.1">
    <property type="nucleotide sequence ID" value="NZ_BNDS01000017.1"/>
</dbReference>
<comment type="caution">
    <text evidence="11">The sequence shown here is derived from an EMBL/GenBank/DDBJ whole genome shotgun (WGS) entry which is preliminary data.</text>
</comment>
<feature type="domain" description="HTH araC/xylS-type" evidence="9">
    <location>
        <begin position="361"/>
        <end position="459"/>
    </location>
</feature>
<keyword evidence="2" id="KW-0963">Cytoplasm</keyword>
<keyword evidence="6" id="KW-0238">DNA-binding</keyword>
<evidence type="ECO:0000259" key="9">
    <source>
        <dbReference type="PROSITE" id="PS01124"/>
    </source>
</evidence>
<evidence type="ECO:0008006" key="13">
    <source>
        <dbReference type="Google" id="ProtNLM"/>
    </source>
</evidence>
<reference evidence="11 12" key="1">
    <citation type="journal article" date="2022" name="Int. J. Syst. Evol. Microbiol.">
        <title>Neobacillus kokaensis sp. nov., isolated from soil.</title>
        <authorList>
            <person name="Yuki K."/>
            <person name="Matsubara H."/>
            <person name="Yamaguchi S."/>
        </authorList>
    </citation>
    <scope>NUCLEOTIDE SEQUENCE [LARGE SCALE GENOMIC DNA]</scope>
    <source>
        <strain evidence="11 12">LOB 377</strain>
    </source>
</reference>
<evidence type="ECO:0000256" key="1">
    <source>
        <dbReference type="ARBA" id="ARBA00004496"/>
    </source>
</evidence>
<keyword evidence="7" id="KW-0804">Transcription</keyword>
<feature type="modified residue" description="4-aspartylphosphate" evidence="8">
    <location>
        <position position="54"/>
    </location>
</feature>
<accession>A0ABQ3N7K5</accession>
<dbReference type="PANTHER" id="PTHR42713:SF3">
    <property type="entry name" value="TRANSCRIPTIONAL REGULATORY PROTEIN HPTR"/>
    <property type="match status" value="1"/>
</dbReference>
<evidence type="ECO:0000313" key="12">
    <source>
        <dbReference type="Proteomes" id="UP000637074"/>
    </source>
</evidence>
<dbReference type="SUPFAM" id="SSF46689">
    <property type="entry name" value="Homeodomain-like"/>
    <property type="match status" value="2"/>
</dbReference>
<dbReference type="SMART" id="SM00342">
    <property type="entry name" value="HTH_ARAC"/>
    <property type="match status" value="1"/>
</dbReference>
<keyword evidence="12" id="KW-1185">Reference proteome</keyword>
<dbReference type="InterPro" id="IPR020449">
    <property type="entry name" value="Tscrpt_reg_AraC-type_HTH"/>
</dbReference>
<keyword evidence="5" id="KW-0805">Transcription regulation</keyword>
<feature type="domain" description="Response regulatory" evidence="10">
    <location>
        <begin position="2"/>
        <end position="119"/>
    </location>
</feature>
<dbReference type="InterPro" id="IPR009057">
    <property type="entry name" value="Homeodomain-like_sf"/>
</dbReference>
<organism evidence="11 12">
    <name type="scientific">Neobacillus kokaensis</name>
    <dbReference type="NCBI Taxonomy" id="2759023"/>
    <lineage>
        <taxon>Bacteria</taxon>
        <taxon>Bacillati</taxon>
        <taxon>Bacillota</taxon>
        <taxon>Bacilli</taxon>
        <taxon>Bacillales</taxon>
        <taxon>Bacillaceae</taxon>
        <taxon>Neobacillus</taxon>
    </lineage>
</organism>
<evidence type="ECO:0000256" key="5">
    <source>
        <dbReference type="ARBA" id="ARBA00023015"/>
    </source>
</evidence>
<dbReference type="CDD" id="cd17536">
    <property type="entry name" value="REC_YesN-like"/>
    <property type="match status" value="1"/>
</dbReference>
<dbReference type="InterPro" id="IPR018060">
    <property type="entry name" value="HTH_AraC"/>
</dbReference>
<dbReference type="PROSITE" id="PS00041">
    <property type="entry name" value="HTH_ARAC_FAMILY_1"/>
    <property type="match status" value="1"/>
</dbReference>
<dbReference type="PROSITE" id="PS50110">
    <property type="entry name" value="RESPONSE_REGULATORY"/>
    <property type="match status" value="1"/>
</dbReference>
<dbReference type="InterPro" id="IPR051552">
    <property type="entry name" value="HptR"/>
</dbReference>
<dbReference type="Gene3D" id="3.40.50.2300">
    <property type="match status" value="1"/>
</dbReference>
<dbReference type="Proteomes" id="UP000637074">
    <property type="component" value="Unassembled WGS sequence"/>
</dbReference>
<keyword evidence="3 8" id="KW-0597">Phosphoprotein</keyword>
<dbReference type="Pfam" id="PF00072">
    <property type="entry name" value="Response_reg"/>
    <property type="match status" value="1"/>
</dbReference>
<protein>
    <recommendedName>
        <fullName evidence="13">AraC family transcriptional regulator</fullName>
    </recommendedName>
</protein>
<name>A0ABQ3N7K5_9BACI</name>
<comment type="subcellular location">
    <subcellularLocation>
        <location evidence="1">Cytoplasm</location>
    </subcellularLocation>
</comment>
<evidence type="ECO:0000256" key="2">
    <source>
        <dbReference type="ARBA" id="ARBA00022490"/>
    </source>
</evidence>
<dbReference type="Gene3D" id="1.10.10.60">
    <property type="entry name" value="Homeodomain-like"/>
    <property type="match status" value="2"/>
</dbReference>